<dbReference type="InterPro" id="IPR058163">
    <property type="entry name" value="LysR-type_TF_proteobact-type"/>
</dbReference>
<dbReference type="OrthoDB" id="9786526at2"/>
<comment type="caution">
    <text evidence="6">The sequence shown here is derived from an EMBL/GenBank/DDBJ whole genome shotgun (WGS) entry which is preliminary data.</text>
</comment>
<dbReference type="EMBL" id="PYLZ01000004">
    <property type="protein sequence ID" value="PSW24958.1"/>
    <property type="molecule type" value="Genomic_DNA"/>
</dbReference>
<dbReference type="PANTHER" id="PTHR30537">
    <property type="entry name" value="HTH-TYPE TRANSCRIPTIONAL REGULATOR"/>
    <property type="match status" value="1"/>
</dbReference>
<dbReference type="Gene3D" id="1.10.10.10">
    <property type="entry name" value="Winged helix-like DNA-binding domain superfamily/Winged helix DNA-binding domain"/>
    <property type="match status" value="1"/>
</dbReference>
<dbReference type="FunFam" id="1.10.10.10:FF:000001">
    <property type="entry name" value="LysR family transcriptional regulator"/>
    <property type="match status" value="1"/>
</dbReference>
<dbReference type="SUPFAM" id="SSF46785">
    <property type="entry name" value="Winged helix' DNA-binding domain"/>
    <property type="match status" value="1"/>
</dbReference>
<dbReference type="GO" id="GO:0043565">
    <property type="term" value="F:sequence-specific DNA binding"/>
    <property type="evidence" value="ECO:0007669"/>
    <property type="project" value="TreeGrafter"/>
</dbReference>
<evidence type="ECO:0000256" key="3">
    <source>
        <dbReference type="ARBA" id="ARBA00023125"/>
    </source>
</evidence>
<protein>
    <submittedName>
        <fullName evidence="6">LysR family transcriptional regulator</fullName>
    </submittedName>
</protein>
<evidence type="ECO:0000256" key="2">
    <source>
        <dbReference type="ARBA" id="ARBA00023015"/>
    </source>
</evidence>
<name>A0A0J8VG97_9GAMM</name>
<gene>
    <name evidence="6" type="ORF">C9I94_09100</name>
</gene>
<accession>A0A0J8VG97</accession>
<dbReference type="CDD" id="cd08422">
    <property type="entry name" value="PBP2_CrgA_like"/>
    <property type="match status" value="1"/>
</dbReference>
<evidence type="ECO:0000256" key="1">
    <source>
        <dbReference type="ARBA" id="ARBA00009437"/>
    </source>
</evidence>
<dbReference type="PANTHER" id="PTHR30537:SF68">
    <property type="entry name" value="TRANSCRIPTIONAL REGULATOR-RELATED"/>
    <property type="match status" value="1"/>
</dbReference>
<dbReference type="InterPro" id="IPR036388">
    <property type="entry name" value="WH-like_DNA-bd_sf"/>
</dbReference>
<feature type="domain" description="HTH lysR-type" evidence="5">
    <location>
        <begin position="1"/>
        <end position="58"/>
    </location>
</feature>
<keyword evidence="4" id="KW-0804">Transcription</keyword>
<dbReference type="PROSITE" id="PS50931">
    <property type="entry name" value="HTH_LYSR"/>
    <property type="match status" value="1"/>
</dbReference>
<dbReference type="STRING" id="680026.AB733_05275"/>
<evidence type="ECO:0000313" key="7">
    <source>
        <dbReference type="Proteomes" id="UP000240481"/>
    </source>
</evidence>
<dbReference type="InterPro" id="IPR036390">
    <property type="entry name" value="WH_DNA-bd_sf"/>
</dbReference>
<dbReference type="Gene3D" id="3.40.190.10">
    <property type="entry name" value="Periplasmic binding protein-like II"/>
    <property type="match status" value="2"/>
</dbReference>
<dbReference type="Pfam" id="PF00126">
    <property type="entry name" value="HTH_1"/>
    <property type="match status" value="1"/>
</dbReference>
<evidence type="ECO:0000256" key="4">
    <source>
        <dbReference type="ARBA" id="ARBA00023163"/>
    </source>
</evidence>
<organism evidence="6 7">
    <name type="scientific">Photobacterium swingsii</name>
    <dbReference type="NCBI Taxonomy" id="680026"/>
    <lineage>
        <taxon>Bacteria</taxon>
        <taxon>Pseudomonadati</taxon>
        <taxon>Pseudomonadota</taxon>
        <taxon>Gammaproteobacteria</taxon>
        <taxon>Vibrionales</taxon>
        <taxon>Vibrionaceae</taxon>
        <taxon>Photobacterium</taxon>
    </lineage>
</organism>
<evidence type="ECO:0000313" key="6">
    <source>
        <dbReference type="EMBL" id="PSW24958.1"/>
    </source>
</evidence>
<keyword evidence="3" id="KW-0238">DNA-binding</keyword>
<evidence type="ECO:0000259" key="5">
    <source>
        <dbReference type="PROSITE" id="PS50931"/>
    </source>
</evidence>
<reference evidence="6 7" key="1">
    <citation type="submission" date="2018-01" db="EMBL/GenBank/DDBJ databases">
        <title>Whole genome sequencing of Histamine producing bacteria.</title>
        <authorList>
            <person name="Butler K."/>
        </authorList>
    </citation>
    <scope>NUCLEOTIDE SEQUENCE [LARGE SCALE GENOMIC DNA]</scope>
    <source>
        <strain evidence="6 7">DSM 24669</strain>
    </source>
</reference>
<dbReference type="InterPro" id="IPR005119">
    <property type="entry name" value="LysR_subst-bd"/>
</dbReference>
<dbReference type="InterPro" id="IPR000847">
    <property type="entry name" value="LysR_HTH_N"/>
</dbReference>
<comment type="similarity">
    <text evidence="1">Belongs to the LysR transcriptional regulatory family.</text>
</comment>
<keyword evidence="7" id="KW-1185">Reference proteome</keyword>
<sequence length="296" mass="33170">MKIEELKLFIKVAELGSFTAAANALDLPRSNVSRKIIDLENTLGAKLFHRTTRTLSLTNNGEAYYQEVLKGLAILDSANAMVTNATSNVTGRIKLGLLPETHELLQPILFKFQDNYPDVELDVRNITNGFNDMHLQGLDLCFHGGQLFDSDLVAKKILSLGRCLVASPAYLEKYGKPTKLDDLQHHQSICFRWPSGEVDDHWHFAQQSIKLSPKLICNSIGFVKSATMLNRGISFVPKLMVSKEIQENKLEIVLDGQTTIDENGWLLYQQPRSLNTASRTLIDYLVTEVPKLSILS</sequence>
<dbReference type="RefSeq" id="WP_048897820.1">
    <property type="nucleotide sequence ID" value="NZ_AP024853.1"/>
</dbReference>
<dbReference type="Proteomes" id="UP000240481">
    <property type="component" value="Unassembled WGS sequence"/>
</dbReference>
<dbReference type="SUPFAM" id="SSF53850">
    <property type="entry name" value="Periplasmic binding protein-like II"/>
    <property type="match status" value="1"/>
</dbReference>
<keyword evidence="2" id="KW-0805">Transcription regulation</keyword>
<dbReference type="AlphaFoldDB" id="A0A0J8VG97"/>
<dbReference type="GO" id="GO:0006351">
    <property type="term" value="P:DNA-templated transcription"/>
    <property type="evidence" value="ECO:0007669"/>
    <property type="project" value="TreeGrafter"/>
</dbReference>
<proteinExistence type="inferred from homology"/>
<dbReference type="Pfam" id="PF03466">
    <property type="entry name" value="LysR_substrate"/>
    <property type="match status" value="1"/>
</dbReference>
<dbReference type="GO" id="GO:0003700">
    <property type="term" value="F:DNA-binding transcription factor activity"/>
    <property type="evidence" value="ECO:0007669"/>
    <property type="project" value="InterPro"/>
</dbReference>